<feature type="compositionally biased region" description="Low complexity" evidence="1">
    <location>
        <begin position="156"/>
        <end position="165"/>
    </location>
</feature>
<dbReference type="AlphaFoldDB" id="A0A8D8C7I3"/>
<feature type="compositionally biased region" description="Basic residues" evidence="1">
    <location>
        <begin position="46"/>
        <end position="73"/>
    </location>
</feature>
<accession>A0A8D8C7I3</accession>
<evidence type="ECO:0000313" key="2">
    <source>
        <dbReference type="EMBL" id="CAG6486022.1"/>
    </source>
</evidence>
<organism evidence="2">
    <name type="scientific">Culex pipiens</name>
    <name type="common">House mosquito</name>
    <dbReference type="NCBI Taxonomy" id="7175"/>
    <lineage>
        <taxon>Eukaryota</taxon>
        <taxon>Metazoa</taxon>
        <taxon>Ecdysozoa</taxon>
        <taxon>Arthropoda</taxon>
        <taxon>Hexapoda</taxon>
        <taxon>Insecta</taxon>
        <taxon>Pterygota</taxon>
        <taxon>Neoptera</taxon>
        <taxon>Endopterygota</taxon>
        <taxon>Diptera</taxon>
        <taxon>Nematocera</taxon>
        <taxon>Culicoidea</taxon>
        <taxon>Culicidae</taxon>
        <taxon>Culicinae</taxon>
        <taxon>Culicini</taxon>
        <taxon>Culex</taxon>
        <taxon>Culex</taxon>
    </lineage>
</organism>
<feature type="region of interest" description="Disordered" evidence="1">
    <location>
        <begin position="1"/>
        <end position="165"/>
    </location>
</feature>
<feature type="compositionally biased region" description="Basic residues" evidence="1">
    <location>
        <begin position="88"/>
        <end position="101"/>
    </location>
</feature>
<protein>
    <submittedName>
        <fullName evidence="2">(northern house mosquito) hypothetical protein</fullName>
    </submittedName>
</protein>
<sequence>MCPRLPAKSVTHCPLHKNPTGHQYGPSTEYGTGSAAARSGRTFLPHGRRKGVRKVQNRHQAAKSKQVLQKRLRNNGQGDSKGHEARQRKPKKQQQHHHKHKQPEQLQQQRRNGGGKVHAKRPKGVQAEPQPRQPAVGSAEKVVPTRNPRRGRPRSRVPLPKNSSE</sequence>
<reference evidence="2" key="1">
    <citation type="submission" date="2021-05" db="EMBL/GenBank/DDBJ databases">
        <authorList>
            <person name="Alioto T."/>
            <person name="Alioto T."/>
            <person name="Gomez Garrido J."/>
        </authorList>
    </citation>
    <scope>NUCLEOTIDE SEQUENCE</scope>
</reference>
<name>A0A8D8C7I3_CULPI</name>
<proteinExistence type="predicted"/>
<evidence type="ECO:0000256" key="1">
    <source>
        <dbReference type="SAM" id="MobiDB-lite"/>
    </source>
</evidence>
<dbReference type="EMBL" id="HBUE01102428">
    <property type="protein sequence ID" value="CAG6486022.1"/>
    <property type="molecule type" value="Transcribed_RNA"/>
</dbReference>